<organism evidence="1 2">
    <name type="scientific">Canavalia gladiata</name>
    <name type="common">Sword bean</name>
    <name type="synonym">Dolichos gladiatus</name>
    <dbReference type="NCBI Taxonomy" id="3824"/>
    <lineage>
        <taxon>Eukaryota</taxon>
        <taxon>Viridiplantae</taxon>
        <taxon>Streptophyta</taxon>
        <taxon>Embryophyta</taxon>
        <taxon>Tracheophyta</taxon>
        <taxon>Spermatophyta</taxon>
        <taxon>Magnoliopsida</taxon>
        <taxon>eudicotyledons</taxon>
        <taxon>Gunneridae</taxon>
        <taxon>Pentapetalae</taxon>
        <taxon>rosids</taxon>
        <taxon>fabids</taxon>
        <taxon>Fabales</taxon>
        <taxon>Fabaceae</taxon>
        <taxon>Papilionoideae</taxon>
        <taxon>50 kb inversion clade</taxon>
        <taxon>NPAAA clade</taxon>
        <taxon>indigoferoid/millettioid clade</taxon>
        <taxon>Phaseoleae</taxon>
        <taxon>Canavalia</taxon>
    </lineage>
</organism>
<dbReference type="EMBL" id="JAYMYQ010000006">
    <property type="protein sequence ID" value="KAK7323438.1"/>
    <property type="molecule type" value="Genomic_DNA"/>
</dbReference>
<reference evidence="1 2" key="1">
    <citation type="submission" date="2024-01" db="EMBL/GenBank/DDBJ databases">
        <title>The genomes of 5 underutilized Papilionoideae crops provide insights into root nodulation and disease resistanc.</title>
        <authorList>
            <person name="Jiang F."/>
        </authorList>
    </citation>
    <scope>NUCLEOTIDE SEQUENCE [LARGE SCALE GENOMIC DNA]</scope>
    <source>
        <strain evidence="1">LVBAO_FW01</strain>
        <tissue evidence="1">Leaves</tissue>
    </source>
</reference>
<protein>
    <submittedName>
        <fullName evidence="1">Uncharacterized protein</fullName>
    </submittedName>
</protein>
<evidence type="ECO:0000313" key="1">
    <source>
        <dbReference type="EMBL" id="KAK7323438.1"/>
    </source>
</evidence>
<proteinExistence type="predicted"/>
<dbReference type="Proteomes" id="UP001367508">
    <property type="component" value="Unassembled WGS sequence"/>
</dbReference>
<keyword evidence="2" id="KW-1185">Reference proteome</keyword>
<name>A0AAN9KXX1_CANGL</name>
<dbReference type="AlphaFoldDB" id="A0AAN9KXX1"/>
<accession>A0AAN9KXX1</accession>
<evidence type="ECO:0000313" key="2">
    <source>
        <dbReference type="Proteomes" id="UP001367508"/>
    </source>
</evidence>
<sequence length="198" mass="21876">MALKATTALAVSLSPFRDTWVTAAEDHAKPLSTIMVAVPDWPPATNSTATTLTKIRIEAPDARFTPLQGLNSNTASHPRCCINICLLPLIIAIACSSIRTIPTRTDHCFPMEKLPNPAYLRRKSIQKRFLQREVTAGSLHRALALRSNGVHWIHGAGFIPSAFVSTLEKFHKLCSQPYTGIYFIEVEEEATNSRVEPL</sequence>
<gene>
    <name evidence="1" type="ORF">VNO77_26910</name>
</gene>
<comment type="caution">
    <text evidence="1">The sequence shown here is derived from an EMBL/GenBank/DDBJ whole genome shotgun (WGS) entry which is preliminary data.</text>
</comment>